<reference evidence="13" key="3">
    <citation type="submission" date="2015-06" db="UniProtKB">
        <authorList>
            <consortium name="EnsemblMetazoa"/>
        </authorList>
    </citation>
    <scope>IDENTIFICATION</scope>
</reference>
<dbReference type="Gene3D" id="1.20.1560.10">
    <property type="entry name" value="ABC transporter type 1, transmembrane domain"/>
    <property type="match status" value="1"/>
</dbReference>
<dbReference type="EMBL" id="KB304804">
    <property type="protein sequence ID" value="ELU01685.1"/>
    <property type="molecule type" value="Genomic_DNA"/>
</dbReference>
<dbReference type="Proteomes" id="UP000014760">
    <property type="component" value="Unassembled WGS sequence"/>
</dbReference>
<dbReference type="GO" id="GO:0016020">
    <property type="term" value="C:membrane"/>
    <property type="evidence" value="ECO:0007669"/>
    <property type="project" value="InterPro"/>
</dbReference>
<keyword evidence="4 10" id="KW-0812">Transmembrane</keyword>
<dbReference type="SUPFAM" id="SSF46689">
    <property type="entry name" value="Homeodomain-like"/>
    <property type="match status" value="1"/>
</dbReference>
<keyword evidence="14" id="KW-1185">Reference proteome</keyword>
<dbReference type="Gene3D" id="1.10.10.10">
    <property type="entry name" value="Winged helix-like DNA-binding domain superfamily/Winged helix DNA-binding domain"/>
    <property type="match status" value="1"/>
</dbReference>
<dbReference type="SUPFAM" id="SSF52540">
    <property type="entry name" value="P-loop containing nucleoside triphosphate hydrolases"/>
    <property type="match status" value="1"/>
</dbReference>
<evidence type="ECO:0000256" key="5">
    <source>
        <dbReference type="ARBA" id="ARBA00022741"/>
    </source>
</evidence>
<comment type="subcellular location">
    <subcellularLocation>
        <location evidence="1">Membrane</location>
        <topology evidence="1">Multi-pass membrane protein</topology>
    </subcellularLocation>
</comment>
<dbReference type="HOGENOM" id="CLU_467138_0_0_1"/>
<evidence type="ECO:0000256" key="3">
    <source>
        <dbReference type="ARBA" id="ARBA00022448"/>
    </source>
</evidence>
<dbReference type="PANTHER" id="PTHR24223">
    <property type="entry name" value="ATP-BINDING CASSETTE SUB-FAMILY C"/>
    <property type="match status" value="1"/>
</dbReference>
<dbReference type="InterPro" id="IPR050173">
    <property type="entry name" value="ABC_transporter_C-like"/>
</dbReference>
<evidence type="ECO:0000256" key="8">
    <source>
        <dbReference type="ARBA" id="ARBA00023136"/>
    </source>
</evidence>
<dbReference type="AlphaFoldDB" id="R7U5N6"/>
<dbReference type="InterPro" id="IPR055247">
    <property type="entry name" value="InsJ-like_HTH"/>
</dbReference>
<dbReference type="GO" id="GO:0140359">
    <property type="term" value="F:ABC-type transporter activity"/>
    <property type="evidence" value="ECO:0007669"/>
    <property type="project" value="InterPro"/>
</dbReference>
<keyword evidence="5" id="KW-0547">Nucleotide-binding</keyword>
<feature type="compositionally biased region" description="Basic and acidic residues" evidence="9">
    <location>
        <begin position="45"/>
        <end position="54"/>
    </location>
</feature>
<dbReference type="SUPFAM" id="SSF90123">
    <property type="entry name" value="ABC transporter transmembrane region"/>
    <property type="match status" value="1"/>
</dbReference>
<evidence type="ECO:0000256" key="1">
    <source>
        <dbReference type="ARBA" id="ARBA00004141"/>
    </source>
</evidence>
<dbReference type="InterPro" id="IPR027417">
    <property type="entry name" value="P-loop_NTPase"/>
</dbReference>
<accession>R7U5N6</accession>
<dbReference type="InterPro" id="IPR011527">
    <property type="entry name" value="ABC1_TM_dom"/>
</dbReference>
<evidence type="ECO:0000256" key="9">
    <source>
        <dbReference type="SAM" id="MobiDB-lite"/>
    </source>
</evidence>
<evidence type="ECO:0000256" key="6">
    <source>
        <dbReference type="ARBA" id="ARBA00022840"/>
    </source>
</evidence>
<feature type="transmembrane region" description="Helical" evidence="10">
    <location>
        <begin position="360"/>
        <end position="380"/>
    </location>
</feature>
<dbReference type="Pfam" id="PF00664">
    <property type="entry name" value="ABC_membrane"/>
    <property type="match status" value="1"/>
</dbReference>
<evidence type="ECO:0000256" key="4">
    <source>
        <dbReference type="ARBA" id="ARBA00022692"/>
    </source>
</evidence>
<dbReference type="STRING" id="283909.R7U5N6"/>
<feature type="domain" description="ABC transmembrane type-1" evidence="11">
    <location>
        <begin position="357"/>
        <end position="486"/>
    </location>
</feature>
<feature type="transmembrane region" description="Helical" evidence="10">
    <location>
        <begin position="314"/>
        <end position="339"/>
    </location>
</feature>
<keyword evidence="8 10" id="KW-0472">Membrane</keyword>
<evidence type="ECO:0000256" key="10">
    <source>
        <dbReference type="SAM" id="Phobius"/>
    </source>
</evidence>
<dbReference type="InterPro" id="IPR036397">
    <property type="entry name" value="RNaseH_sf"/>
</dbReference>
<gene>
    <name evidence="12" type="ORF">CAPTEDRAFT_228216</name>
</gene>
<protein>
    <recommendedName>
        <fullName evidence="11">ABC transmembrane type-1 domain-containing protein</fullName>
    </recommendedName>
</protein>
<dbReference type="InterPro" id="IPR009057">
    <property type="entry name" value="Homeodomain-like_sf"/>
</dbReference>
<dbReference type="EnsemblMetazoa" id="CapteT228216">
    <property type="protein sequence ID" value="CapteP228216"/>
    <property type="gene ID" value="CapteG228216"/>
</dbReference>
<evidence type="ECO:0000313" key="14">
    <source>
        <dbReference type="Proteomes" id="UP000014760"/>
    </source>
</evidence>
<name>R7U5N6_CAPTE</name>
<dbReference type="EMBL" id="AMQN01009163">
    <property type="status" value="NOT_ANNOTATED_CDS"/>
    <property type="molecule type" value="Genomic_DNA"/>
</dbReference>
<dbReference type="PANTHER" id="PTHR24223:SF456">
    <property type="entry name" value="MULTIDRUG RESISTANCE-ASSOCIATED PROTEIN LETHAL(2)03659"/>
    <property type="match status" value="1"/>
</dbReference>
<dbReference type="OMA" id="MWIPTSE"/>
<evidence type="ECO:0000313" key="12">
    <source>
        <dbReference type="EMBL" id="ELU01685.1"/>
    </source>
</evidence>
<reference evidence="12 14" key="2">
    <citation type="journal article" date="2013" name="Nature">
        <title>Insights into bilaterian evolution from three spiralian genomes.</title>
        <authorList>
            <person name="Simakov O."/>
            <person name="Marletaz F."/>
            <person name="Cho S.J."/>
            <person name="Edsinger-Gonzales E."/>
            <person name="Havlak P."/>
            <person name="Hellsten U."/>
            <person name="Kuo D.H."/>
            <person name="Larsson T."/>
            <person name="Lv J."/>
            <person name="Arendt D."/>
            <person name="Savage R."/>
            <person name="Osoegawa K."/>
            <person name="de Jong P."/>
            <person name="Grimwood J."/>
            <person name="Chapman J.A."/>
            <person name="Shapiro H."/>
            <person name="Aerts A."/>
            <person name="Otillar R.P."/>
            <person name="Terry A.Y."/>
            <person name="Boore J.L."/>
            <person name="Grigoriev I.V."/>
            <person name="Lindberg D.R."/>
            <person name="Seaver E.C."/>
            <person name="Weisblat D.A."/>
            <person name="Putnam N.H."/>
            <person name="Rokhsar D.S."/>
        </authorList>
    </citation>
    <scope>NUCLEOTIDE SEQUENCE</scope>
    <source>
        <strain evidence="12 14">I ESC-2004</strain>
    </source>
</reference>
<dbReference type="PROSITE" id="PS50929">
    <property type="entry name" value="ABC_TM1F"/>
    <property type="match status" value="1"/>
</dbReference>
<evidence type="ECO:0000256" key="7">
    <source>
        <dbReference type="ARBA" id="ARBA00022989"/>
    </source>
</evidence>
<feature type="region of interest" description="Disordered" evidence="9">
    <location>
        <begin position="103"/>
        <end position="130"/>
    </location>
</feature>
<reference evidence="14" key="1">
    <citation type="submission" date="2012-12" db="EMBL/GenBank/DDBJ databases">
        <authorList>
            <person name="Hellsten U."/>
            <person name="Grimwood J."/>
            <person name="Chapman J.A."/>
            <person name="Shapiro H."/>
            <person name="Aerts A."/>
            <person name="Otillar R.P."/>
            <person name="Terry A.Y."/>
            <person name="Boore J.L."/>
            <person name="Simakov O."/>
            <person name="Marletaz F."/>
            <person name="Cho S.-J."/>
            <person name="Edsinger-Gonzales E."/>
            <person name="Havlak P."/>
            <person name="Kuo D.-H."/>
            <person name="Larsson T."/>
            <person name="Lv J."/>
            <person name="Arendt D."/>
            <person name="Savage R."/>
            <person name="Osoegawa K."/>
            <person name="de Jong P."/>
            <person name="Lindberg D.R."/>
            <person name="Seaver E.C."/>
            <person name="Weisblat D.A."/>
            <person name="Putnam N.H."/>
            <person name="Grigoriev I.V."/>
            <person name="Rokhsar D.S."/>
        </authorList>
    </citation>
    <scope>NUCLEOTIDE SEQUENCE</scope>
    <source>
        <strain evidence="14">I ESC-2004</strain>
    </source>
</reference>
<dbReference type="Pfam" id="PF13518">
    <property type="entry name" value="HTH_28"/>
    <property type="match status" value="1"/>
</dbReference>
<evidence type="ECO:0000256" key="2">
    <source>
        <dbReference type="ARBA" id="ARBA00009726"/>
    </source>
</evidence>
<dbReference type="InterPro" id="IPR036388">
    <property type="entry name" value="WH-like_DNA-bd_sf"/>
</dbReference>
<evidence type="ECO:0000313" key="13">
    <source>
        <dbReference type="EnsemblMetazoa" id="CapteP228216"/>
    </source>
</evidence>
<proteinExistence type="inferred from homology"/>
<dbReference type="Gene3D" id="3.30.420.10">
    <property type="entry name" value="Ribonuclease H-like superfamily/Ribonuclease H"/>
    <property type="match status" value="1"/>
</dbReference>
<keyword evidence="7 10" id="KW-1133">Transmembrane helix</keyword>
<sequence>MPRLSTNERRRAVGMLEAGSTQVRVARAFDVARSQISRLWSRYRETGSVKDRPRSGRPRMTTRLLHPESASPKQIPTSNRHCNNYRGLAWPSHQRTHCPKTLRSCRDECPTASTSHHPVEQEQGEPGDLGTEKTEEYNRWGGPSVMVWAGITMEHRTVLVIVHGNITARRYIDEILTPHVLPFKEAHPDIRFFPTRQRSATCSSCDPRWVKDILQKGYKKELDLGDLYEATHLDKSGTVYGKLERAWAEELAGRQKGKEPSLTRAFYRSFKGYLLVMAVLFVIQETLYVTPPILLGFLLRYFQNDSDVTTQEAYLYAMGIGLCSFFVTFIHHPLCFVGTRLGMWLRISAGTLMYRKLTQFIHVIWLAPLEMLIVMGILWSKLGPSSLAGLALLLLLIPLQGVLAKLFSVLRRKTAKHSDARVSIMSEILTGVRIIKMYCWEKPFGKLVADVRQRESKRVYGANYCRAISTAPAFSAAKLVAFFTFLSTDALIQETIRKKFRLCTVLTVAHRLHTIVDSDRVMVLDSGEILEFDAPATLLSDTTSNFYQMAAETGPDELSRLIQTAEVAHTKNSEEGAAVENGLK</sequence>
<feature type="transmembrane region" description="Helical" evidence="10">
    <location>
        <begin position="273"/>
        <end position="302"/>
    </location>
</feature>
<keyword evidence="6" id="KW-0067">ATP-binding</keyword>
<dbReference type="GO" id="GO:0005524">
    <property type="term" value="F:ATP binding"/>
    <property type="evidence" value="ECO:0007669"/>
    <property type="project" value="UniProtKB-KW"/>
</dbReference>
<comment type="similarity">
    <text evidence="2">Belongs to the ABC transporter superfamily. ABCC family. Conjugate transporter (TC 3.A.1.208) subfamily.</text>
</comment>
<keyword evidence="3" id="KW-0813">Transport</keyword>
<feature type="region of interest" description="Disordered" evidence="9">
    <location>
        <begin position="45"/>
        <end position="79"/>
    </location>
</feature>
<feature type="transmembrane region" description="Helical" evidence="10">
    <location>
        <begin position="386"/>
        <end position="407"/>
    </location>
</feature>
<dbReference type="InterPro" id="IPR036640">
    <property type="entry name" value="ABC1_TM_sf"/>
</dbReference>
<dbReference type="GO" id="GO:0003676">
    <property type="term" value="F:nucleic acid binding"/>
    <property type="evidence" value="ECO:0007669"/>
    <property type="project" value="InterPro"/>
</dbReference>
<dbReference type="EMBL" id="AMQN01009162">
    <property type="status" value="NOT_ANNOTATED_CDS"/>
    <property type="molecule type" value="Genomic_DNA"/>
</dbReference>
<evidence type="ECO:0000259" key="11">
    <source>
        <dbReference type="PROSITE" id="PS50929"/>
    </source>
</evidence>
<dbReference type="OrthoDB" id="6500128at2759"/>
<organism evidence="12">
    <name type="scientific">Capitella teleta</name>
    <name type="common">Polychaete worm</name>
    <dbReference type="NCBI Taxonomy" id="283909"/>
    <lineage>
        <taxon>Eukaryota</taxon>
        <taxon>Metazoa</taxon>
        <taxon>Spiralia</taxon>
        <taxon>Lophotrochozoa</taxon>
        <taxon>Annelida</taxon>
        <taxon>Polychaeta</taxon>
        <taxon>Sedentaria</taxon>
        <taxon>Scolecida</taxon>
        <taxon>Capitellidae</taxon>
        <taxon>Capitella</taxon>
    </lineage>
</organism>